<dbReference type="Pfam" id="PF13518">
    <property type="entry name" value="HTH_28"/>
    <property type="match status" value="1"/>
</dbReference>
<dbReference type="Pfam" id="PF00665">
    <property type="entry name" value="rve"/>
    <property type="match status" value="1"/>
</dbReference>
<evidence type="ECO:0000256" key="1">
    <source>
        <dbReference type="SAM" id="MobiDB-lite"/>
    </source>
</evidence>
<dbReference type="EMBL" id="LDRT01000072">
    <property type="protein sequence ID" value="KTR93808.1"/>
    <property type="molecule type" value="Genomic_DNA"/>
</dbReference>
<sequence>MDAADRWRVLRLHVEDQIPIAVLARETGLSIRTLQRWNQLYRSGGSAALDPRPRADKGVRRTNAETVAFIERLALTRPRPSVATLHRHAAADAQHRAVPVPSYATVRQIVHALDPALVTLALEGPASYRDKHELVLRRRAERPNQIWQSDHTELDILIVGASGKPDRPWLTTVMDDSSRAICGYMVFTGAPSAMNTALALRQAIWRKTDPEWAMCGIPDILHVDHGSDFTSQHLERTALALHIRIIHSTVGRPQGRGKIERFFGTINTELLSTLPGHLGPGARSPEPVLDLPGLDHAVRDFIGGYNTRLHSELGMSPRNAWVADGWLPRMPESLEELDGLLLTVPKNRVVQRDGIHFQGQRYLSPTLASFVGHTVTIRYDPRDVSEVRVYDRDAFICTAVDEAHPNLRLSLRDIETARRTRRKELRRAINDRIPTVAAREEPRAPEPSNRRPRLRTYEEDD</sequence>
<dbReference type="InterPro" id="IPR009004">
    <property type="entry name" value="Transposase_Mu_C"/>
</dbReference>
<dbReference type="InterPro" id="IPR036397">
    <property type="entry name" value="RNaseH_sf"/>
</dbReference>
<comment type="caution">
    <text evidence="3">The sequence shown here is derived from an EMBL/GenBank/DDBJ whole genome shotgun (WGS) entry which is preliminary data.</text>
</comment>
<dbReference type="SUPFAM" id="SSF53098">
    <property type="entry name" value="Ribonuclease H-like"/>
    <property type="match status" value="1"/>
</dbReference>
<dbReference type="SUPFAM" id="SSF46689">
    <property type="entry name" value="Homeodomain-like"/>
    <property type="match status" value="1"/>
</dbReference>
<dbReference type="OrthoDB" id="52928at2"/>
<name>A0A147EVX2_MICTE</name>
<accession>A0A147EVX2</accession>
<dbReference type="SUPFAM" id="SSF50610">
    <property type="entry name" value="mu transposase, C-terminal domain"/>
    <property type="match status" value="1"/>
</dbReference>
<dbReference type="InterPro" id="IPR009057">
    <property type="entry name" value="Homeodomain-like_sf"/>
</dbReference>
<reference evidence="3 4" key="1">
    <citation type="journal article" date="2016" name="Front. Microbiol.">
        <title>Genomic Resource of Rice Seed Associated Bacteria.</title>
        <authorList>
            <person name="Midha S."/>
            <person name="Bansal K."/>
            <person name="Sharma S."/>
            <person name="Kumar N."/>
            <person name="Patil P.P."/>
            <person name="Chaudhry V."/>
            <person name="Patil P.B."/>
        </authorList>
    </citation>
    <scope>NUCLEOTIDE SEQUENCE [LARGE SCALE GENOMIC DNA]</scope>
    <source>
        <strain evidence="3 4">NS220</strain>
    </source>
</reference>
<dbReference type="Gene3D" id="2.30.30.130">
    <property type="entry name" value="Transposase, Mu, C-terminal"/>
    <property type="match status" value="1"/>
</dbReference>
<feature type="domain" description="Integrase catalytic" evidence="2">
    <location>
        <begin position="139"/>
        <end position="325"/>
    </location>
</feature>
<dbReference type="InterPro" id="IPR015378">
    <property type="entry name" value="Transposase-like_Mu_C"/>
</dbReference>
<dbReference type="AlphaFoldDB" id="A0A147EVX2"/>
<dbReference type="GO" id="GO:0003676">
    <property type="term" value="F:nucleic acid binding"/>
    <property type="evidence" value="ECO:0007669"/>
    <property type="project" value="InterPro"/>
</dbReference>
<organism evidence="3 4">
    <name type="scientific">Microbacterium testaceum</name>
    <name type="common">Aureobacterium testaceum</name>
    <name type="synonym">Brevibacterium testaceum</name>
    <dbReference type="NCBI Taxonomy" id="2033"/>
    <lineage>
        <taxon>Bacteria</taxon>
        <taxon>Bacillati</taxon>
        <taxon>Actinomycetota</taxon>
        <taxon>Actinomycetes</taxon>
        <taxon>Micrococcales</taxon>
        <taxon>Microbacteriaceae</taxon>
        <taxon>Microbacterium</taxon>
    </lineage>
</organism>
<evidence type="ECO:0000313" key="3">
    <source>
        <dbReference type="EMBL" id="KTR93808.1"/>
    </source>
</evidence>
<feature type="region of interest" description="Disordered" evidence="1">
    <location>
        <begin position="429"/>
        <end position="461"/>
    </location>
</feature>
<dbReference type="InterPro" id="IPR012337">
    <property type="entry name" value="RNaseH-like_sf"/>
</dbReference>
<dbReference type="PANTHER" id="PTHR35004">
    <property type="entry name" value="TRANSPOSASE RV3428C-RELATED"/>
    <property type="match status" value="1"/>
</dbReference>
<dbReference type="Proteomes" id="UP000075025">
    <property type="component" value="Unassembled WGS sequence"/>
</dbReference>
<dbReference type="PANTHER" id="PTHR35004:SF6">
    <property type="entry name" value="TRANSPOSASE"/>
    <property type="match status" value="1"/>
</dbReference>
<gene>
    <name evidence="3" type="ORF">NS220_11245</name>
</gene>
<dbReference type="GO" id="GO:0015074">
    <property type="term" value="P:DNA integration"/>
    <property type="evidence" value="ECO:0007669"/>
    <property type="project" value="InterPro"/>
</dbReference>
<dbReference type="Gene3D" id="3.30.420.10">
    <property type="entry name" value="Ribonuclease H-like superfamily/Ribonuclease H"/>
    <property type="match status" value="1"/>
</dbReference>
<dbReference type="PROSITE" id="PS50994">
    <property type="entry name" value="INTEGRASE"/>
    <property type="match status" value="1"/>
</dbReference>
<evidence type="ECO:0000313" key="4">
    <source>
        <dbReference type="Proteomes" id="UP000075025"/>
    </source>
</evidence>
<dbReference type="RefSeq" id="WP_058624135.1">
    <property type="nucleotide sequence ID" value="NZ_LDRT01000072.1"/>
</dbReference>
<dbReference type="Pfam" id="PF09299">
    <property type="entry name" value="Mu-transpos_C"/>
    <property type="match status" value="1"/>
</dbReference>
<dbReference type="PATRIC" id="fig|2033.6.peg.3487"/>
<dbReference type="InterPro" id="IPR055247">
    <property type="entry name" value="InsJ-like_HTH"/>
</dbReference>
<evidence type="ECO:0000259" key="2">
    <source>
        <dbReference type="PROSITE" id="PS50994"/>
    </source>
</evidence>
<dbReference type="InterPro" id="IPR001584">
    <property type="entry name" value="Integrase_cat-core"/>
</dbReference>
<proteinExistence type="predicted"/>
<protein>
    <submittedName>
        <fullName evidence="3">Transposase</fullName>
    </submittedName>
</protein>